<protein>
    <submittedName>
        <fullName evidence="1">Uncharacterized protein</fullName>
    </submittedName>
</protein>
<dbReference type="EMBL" id="JAUJLE010002474">
    <property type="protein sequence ID" value="KAK0944897.1"/>
    <property type="molecule type" value="Genomic_DNA"/>
</dbReference>
<keyword evidence="2" id="KW-1185">Reference proteome</keyword>
<name>A0AAN6JUZ3_9PEZI</name>
<organism evidence="1 2">
    <name type="scientific">Friedmanniomyces endolithicus</name>
    <dbReference type="NCBI Taxonomy" id="329885"/>
    <lineage>
        <taxon>Eukaryota</taxon>
        <taxon>Fungi</taxon>
        <taxon>Dikarya</taxon>
        <taxon>Ascomycota</taxon>
        <taxon>Pezizomycotina</taxon>
        <taxon>Dothideomycetes</taxon>
        <taxon>Dothideomycetidae</taxon>
        <taxon>Mycosphaerellales</taxon>
        <taxon>Teratosphaeriaceae</taxon>
        <taxon>Friedmanniomyces</taxon>
    </lineage>
</organism>
<sequence length="83" mass="9516">MPYMKKTLEVVLPLFDHSFEGVRKSAIGTMWRAYACMWGLAEDDGMQKWQPGLPLKVKPTADIERLGDMLMKATLALWEEEVD</sequence>
<gene>
    <name evidence="1" type="ORF">LTR91_027168</name>
</gene>
<reference evidence="1" key="1">
    <citation type="submission" date="2023-06" db="EMBL/GenBank/DDBJ databases">
        <title>Black Yeasts Isolated from many extreme environments.</title>
        <authorList>
            <person name="Coleine C."/>
            <person name="Stajich J.E."/>
            <person name="Selbmann L."/>
        </authorList>
    </citation>
    <scope>NUCLEOTIDE SEQUENCE</scope>
    <source>
        <strain evidence="1">CCFEE 5200</strain>
    </source>
</reference>
<dbReference type="AlphaFoldDB" id="A0AAN6JUZ3"/>
<feature type="non-terminal residue" evidence="1">
    <location>
        <position position="83"/>
    </location>
</feature>
<proteinExistence type="predicted"/>
<evidence type="ECO:0000313" key="1">
    <source>
        <dbReference type="EMBL" id="KAK0944897.1"/>
    </source>
</evidence>
<evidence type="ECO:0000313" key="2">
    <source>
        <dbReference type="Proteomes" id="UP001175353"/>
    </source>
</evidence>
<dbReference type="Proteomes" id="UP001175353">
    <property type="component" value="Unassembled WGS sequence"/>
</dbReference>
<comment type="caution">
    <text evidence="1">The sequence shown here is derived from an EMBL/GenBank/DDBJ whole genome shotgun (WGS) entry which is preliminary data.</text>
</comment>
<accession>A0AAN6JUZ3</accession>